<dbReference type="Proteomes" id="UP001203297">
    <property type="component" value="Unassembled WGS sequence"/>
</dbReference>
<keyword evidence="3" id="KW-1185">Reference proteome</keyword>
<proteinExistence type="predicted"/>
<evidence type="ECO:0000313" key="2">
    <source>
        <dbReference type="EMBL" id="KAI0295419.1"/>
    </source>
</evidence>
<comment type="caution">
    <text evidence="2">The sequence shown here is derived from an EMBL/GenBank/DDBJ whole genome shotgun (WGS) entry which is preliminary data.</text>
</comment>
<organism evidence="2 3">
    <name type="scientific">Multifurca ochricompacta</name>
    <dbReference type="NCBI Taxonomy" id="376703"/>
    <lineage>
        <taxon>Eukaryota</taxon>
        <taxon>Fungi</taxon>
        <taxon>Dikarya</taxon>
        <taxon>Basidiomycota</taxon>
        <taxon>Agaricomycotina</taxon>
        <taxon>Agaricomycetes</taxon>
        <taxon>Russulales</taxon>
        <taxon>Russulaceae</taxon>
        <taxon>Multifurca</taxon>
    </lineage>
</organism>
<name>A0AAD4QL30_9AGAM</name>
<reference evidence="2" key="1">
    <citation type="journal article" date="2022" name="New Phytol.">
        <title>Evolutionary transition to the ectomycorrhizal habit in the genomes of a hyperdiverse lineage of mushroom-forming fungi.</title>
        <authorList>
            <person name="Looney B."/>
            <person name="Miyauchi S."/>
            <person name="Morin E."/>
            <person name="Drula E."/>
            <person name="Courty P.E."/>
            <person name="Kohler A."/>
            <person name="Kuo A."/>
            <person name="LaButti K."/>
            <person name="Pangilinan J."/>
            <person name="Lipzen A."/>
            <person name="Riley R."/>
            <person name="Andreopoulos W."/>
            <person name="He G."/>
            <person name="Johnson J."/>
            <person name="Nolan M."/>
            <person name="Tritt A."/>
            <person name="Barry K.W."/>
            <person name="Grigoriev I.V."/>
            <person name="Nagy L.G."/>
            <person name="Hibbett D."/>
            <person name="Henrissat B."/>
            <person name="Matheny P.B."/>
            <person name="Labbe J."/>
            <person name="Martin F.M."/>
        </authorList>
    </citation>
    <scope>NUCLEOTIDE SEQUENCE</scope>
    <source>
        <strain evidence="2">BPL690</strain>
    </source>
</reference>
<evidence type="ECO:0000313" key="3">
    <source>
        <dbReference type="Proteomes" id="UP001203297"/>
    </source>
</evidence>
<gene>
    <name evidence="2" type="ORF">B0F90DRAFT_1750724</name>
</gene>
<accession>A0AAD4QL30</accession>
<feature type="region of interest" description="Disordered" evidence="1">
    <location>
        <begin position="1"/>
        <end position="20"/>
    </location>
</feature>
<dbReference type="AlphaFoldDB" id="A0AAD4QL30"/>
<dbReference type="EMBL" id="WTXG01000058">
    <property type="protein sequence ID" value="KAI0295419.1"/>
    <property type="molecule type" value="Genomic_DNA"/>
</dbReference>
<protein>
    <submittedName>
        <fullName evidence="2">Uncharacterized protein</fullName>
    </submittedName>
</protein>
<feature type="compositionally biased region" description="Pro residues" evidence="1">
    <location>
        <begin position="10"/>
        <end position="20"/>
    </location>
</feature>
<evidence type="ECO:0000256" key="1">
    <source>
        <dbReference type="SAM" id="MobiDB-lite"/>
    </source>
</evidence>
<sequence length="154" mass="17219">MPPTSARISPLPPDFAPARPPLRQLPLTSSIAPYVLSRVLRGASHTGLLPASHGCRSTTHLVTWQPPWASSRRPARRFGRPRYHDLWSRHRPCGEPGYFYGGDPYRPLWGAKKTPSPYHLFALSLRGFHMGVLSPINVTIMNSSYYVLCSSRAT</sequence>